<keyword evidence="4" id="KW-0863">Zinc-finger</keyword>
<dbReference type="InterPro" id="IPR013150">
    <property type="entry name" value="TFIIB_cyclin"/>
</dbReference>
<proteinExistence type="inferred from homology"/>
<dbReference type="GO" id="GO:0000126">
    <property type="term" value="C:transcription factor TFIIIB complex"/>
    <property type="evidence" value="ECO:0007669"/>
    <property type="project" value="TreeGrafter"/>
</dbReference>
<dbReference type="PRINTS" id="PR00685">
    <property type="entry name" value="TIFACTORIIB"/>
</dbReference>
<evidence type="ECO:0000256" key="2">
    <source>
        <dbReference type="ARBA" id="ARBA00010857"/>
    </source>
</evidence>
<dbReference type="InterPro" id="IPR011665">
    <property type="entry name" value="BRF1_TBP-bd_dom"/>
</dbReference>
<dbReference type="GO" id="GO:0008270">
    <property type="term" value="F:zinc ion binding"/>
    <property type="evidence" value="ECO:0007669"/>
    <property type="project" value="UniProtKB-KW"/>
</dbReference>
<dbReference type="InterPro" id="IPR036915">
    <property type="entry name" value="Cyclin-like_sf"/>
</dbReference>
<gene>
    <name evidence="12" type="ORF">SARC_07999</name>
</gene>
<dbReference type="GO" id="GO:0000995">
    <property type="term" value="F:RNA polymerase III general transcription initiation factor activity"/>
    <property type="evidence" value="ECO:0007669"/>
    <property type="project" value="TreeGrafter"/>
</dbReference>
<evidence type="ECO:0000256" key="10">
    <source>
        <dbReference type="ARBA" id="ARBA00031009"/>
    </source>
</evidence>
<dbReference type="GeneID" id="25908503"/>
<keyword evidence="6" id="KW-0805">Transcription regulation</keyword>
<dbReference type="InterPro" id="IPR013763">
    <property type="entry name" value="Cyclin-like_dom"/>
</dbReference>
<accession>A0A0L0FSQ7</accession>
<protein>
    <recommendedName>
        <fullName evidence="10">B-related factor 1</fullName>
    </recommendedName>
</protein>
<dbReference type="SUPFAM" id="SSF57783">
    <property type="entry name" value="Zinc beta-ribbon"/>
    <property type="match status" value="1"/>
</dbReference>
<evidence type="ECO:0000256" key="5">
    <source>
        <dbReference type="ARBA" id="ARBA00022833"/>
    </source>
</evidence>
<dbReference type="InterPro" id="IPR000812">
    <property type="entry name" value="TFIIB"/>
</dbReference>
<sequence length="413" mass="45954">MKTCGAGCTGTEPLVESSTGQSYCANCGVVIESQTIRNEIQFSENANGSAGVIGTLVSHDFYSSKSAFGNQYGYRNSREVTLANSRRVIQGIAAGLNLKTDHVDMAQNYYRLALSVKFTQGRPTRNVAASCLYLVCRREETSHILLDFADVLRVNVYIVGAVFLKLCQALHIENLPIVDPCLYIHRYALKMEFGSKIDIVEETANRIIQRMKRDWIHLGRRPIGLCGAALLLAARMHNFSRTMKDVVDNVNVYNQTIQNRLEEFAKTESGGLSLEEFMLVDLERDADPPSFIKARQQAIIAQKTITDAESIAMEMDSVLAIEWIRDKPNRNGTIAPVKRASAAALKPKLDISDDPDNLDDVDDGEIHNMLLTNGEVQVKTQMWTQLNQEWLLKAEVLEGRTTEHAQGAPCIVS</sequence>
<dbReference type="Proteomes" id="UP000054560">
    <property type="component" value="Unassembled WGS sequence"/>
</dbReference>
<dbReference type="CDD" id="cd20554">
    <property type="entry name" value="CYCLIN_TFIIIB90_rpt2"/>
    <property type="match status" value="1"/>
</dbReference>
<evidence type="ECO:0000256" key="3">
    <source>
        <dbReference type="ARBA" id="ARBA00022723"/>
    </source>
</evidence>
<dbReference type="Pfam" id="PF07741">
    <property type="entry name" value="BRF1"/>
    <property type="match status" value="1"/>
</dbReference>
<organism evidence="12 13">
    <name type="scientific">Sphaeroforma arctica JP610</name>
    <dbReference type="NCBI Taxonomy" id="667725"/>
    <lineage>
        <taxon>Eukaryota</taxon>
        <taxon>Ichthyosporea</taxon>
        <taxon>Ichthyophonida</taxon>
        <taxon>Sphaeroforma</taxon>
    </lineage>
</organism>
<comment type="subcellular location">
    <subcellularLocation>
        <location evidence="1">Nucleus</location>
    </subcellularLocation>
</comment>
<dbReference type="FunFam" id="1.10.472.10:FF:000002">
    <property type="entry name" value="Transcription factor IIIB 90 kDa subunit"/>
    <property type="match status" value="1"/>
</dbReference>
<dbReference type="SMART" id="SM00385">
    <property type="entry name" value="CYCLIN"/>
    <property type="match status" value="2"/>
</dbReference>
<dbReference type="eggNOG" id="KOG1598">
    <property type="taxonomic scope" value="Eukaryota"/>
</dbReference>
<dbReference type="RefSeq" id="XP_014153513.1">
    <property type="nucleotide sequence ID" value="XM_014298038.1"/>
</dbReference>
<dbReference type="Pfam" id="PF00382">
    <property type="entry name" value="TFIIB"/>
    <property type="match status" value="2"/>
</dbReference>
<keyword evidence="3" id="KW-0479">Metal-binding</keyword>
<keyword evidence="9" id="KW-0539">Nucleus</keyword>
<keyword evidence="7" id="KW-0010">Activator</keyword>
<reference evidence="12 13" key="1">
    <citation type="submission" date="2011-02" db="EMBL/GenBank/DDBJ databases">
        <title>The Genome Sequence of Sphaeroforma arctica JP610.</title>
        <authorList>
            <consortium name="The Broad Institute Genome Sequencing Platform"/>
            <person name="Russ C."/>
            <person name="Cuomo C."/>
            <person name="Young S.K."/>
            <person name="Zeng Q."/>
            <person name="Gargeya S."/>
            <person name="Alvarado L."/>
            <person name="Berlin A."/>
            <person name="Chapman S.B."/>
            <person name="Chen Z."/>
            <person name="Freedman E."/>
            <person name="Gellesch M."/>
            <person name="Goldberg J."/>
            <person name="Griggs A."/>
            <person name="Gujja S."/>
            <person name="Heilman E."/>
            <person name="Heiman D."/>
            <person name="Howarth C."/>
            <person name="Mehta T."/>
            <person name="Neiman D."/>
            <person name="Pearson M."/>
            <person name="Roberts A."/>
            <person name="Saif S."/>
            <person name="Shea T."/>
            <person name="Shenoy N."/>
            <person name="Sisk P."/>
            <person name="Stolte C."/>
            <person name="Sykes S."/>
            <person name="White J."/>
            <person name="Yandava C."/>
            <person name="Burger G."/>
            <person name="Gray M.W."/>
            <person name="Holland P.W.H."/>
            <person name="King N."/>
            <person name="Lang F.B.F."/>
            <person name="Roger A.J."/>
            <person name="Ruiz-Trillo I."/>
            <person name="Haas B."/>
            <person name="Nusbaum C."/>
            <person name="Birren B."/>
        </authorList>
    </citation>
    <scope>NUCLEOTIDE SEQUENCE [LARGE SCALE GENOMIC DNA]</scope>
    <source>
        <strain evidence="12 13">JP610</strain>
    </source>
</reference>
<dbReference type="EMBL" id="KQ242274">
    <property type="protein sequence ID" value="KNC79611.1"/>
    <property type="molecule type" value="Genomic_DNA"/>
</dbReference>
<name>A0A0L0FSQ7_9EUKA</name>
<feature type="domain" description="Cyclin-like" evidence="11">
    <location>
        <begin position="182"/>
        <end position="266"/>
    </location>
</feature>
<dbReference type="STRING" id="667725.A0A0L0FSQ7"/>
<feature type="domain" description="Cyclin-like" evidence="11">
    <location>
        <begin position="87"/>
        <end position="168"/>
    </location>
</feature>
<evidence type="ECO:0000256" key="9">
    <source>
        <dbReference type="ARBA" id="ARBA00023242"/>
    </source>
</evidence>
<dbReference type="PANTHER" id="PTHR11618:SF4">
    <property type="entry name" value="TRANSCRIPTION FACTOR IIIB 90 KDA SUBUNIT"/>
    <property type="match status" value="1"/>
</dbReference>
<dbReference type="Gene3D" id="1.10.472.10">
    <property type="entry name" value="Cyclin-like"/>
    <property type="match status" value="2"/>
</dbReference>
<keyword evidence="8" id="KW-0804">Transcription</keyword>
<dbReference type="GO" id="GO:0017025">
    <property type="term" value="F:TBP-class protein binding"/>
    <property type="evidence" value="ECO:0007669"/>
    <property type="project" value="InterPro"/>
</dbReference>
<keyword evidence="13" id="KW-1185">Reference proteome</keyword>
<dbReference type="GO" id="GO:0001006">
    <property type="term" value="F:RNA polymerase III type 3 promoter sequence-specific DNA binding"/>
    <property type="evidence" value="ECO:0007669"/>
    <property type="project" value="TreeGrafter"/>
</dbReference>
<dbReference type="PANTHER" id="PTHR11618">
    <property type="entry name" value="TRANSCRIPTION INITIATION FACTOR IIB-RELATED"/>
    <property type="match status" value="1"/>
</dbReference>
<evidence type="ECO:0000256" key="6">
    <source>
        <dbReference type="ARBA" id="ARBA00023015"/>
    </source>
</evidence>
<dbReference type="FunFam" id="1.10.472.10:FF:000007">
    <property type="entry name" value="Transcription factor IIIB 90 kDa subunit"/>
    <property type="match status" value="1"/>
</dbReference>
<evidence type="ECO:0000313" key="12">
    <source>
        <dbReference type="EMBL" id="KNC79611.1"/>
    </source>
</evidence>
<keyword evidence="5" id="KW-0862">Zinc</keyword>
<evidence type="ECO:0000256" key="1">
    <source>
        <dbReference type="ARBA" id="ARBA00004123"/>
    </source>
</evidence>
<evidence type="ECO:0000313" key="13">
    <source>
        <dbReference type="Proteomes" id="UP000054560"/>
    </source>
</evidence>
<dbReference type="GO" id="GO:0005634">
    <property type="term" value="C:nucleus"/>
    <property type="evidence" value="ECO:0007669"/>
    <property type="project" value="UniProtKB-SubCell"/>
</dbReference>
<evidence type="ECO:0000256" key="4">
    <source>
        <dbReference type="ARBA" id="ARBA00022771"/>
    </source>
</evidence>
<dbReference type="Gene3D" id="1.20.5.650">
    <property type="entry name" value="Single helix bin"/>
    <property type="match status" value="1"/>
</dbReference>
<dbReference type="OrthoDB" id="511529at2759"/>
<dbReference type="AlphaFoldDB" id="A0A0L0FSQ7"/>
<dbReference type="CDD" id="cd20553">
    <property type="entry name" value="CYCLIN_TFIIIB90_rpt1"/>
    <property type="match status" value="1"/>
</dbReference>
<comment type="similarity">
    <text evidence="2">Belongs to the TFIIB family.</text>
</comment>
<evidence type="ECO:0000256" key="7">
    <source>
        <dbReference type="ARBA" id="ARBA00023159"/>
    </source>
</evidence>
<evidence type="ECO:0000259" key="11">
    <source>
        <dbReference type="SMART" id="SM00385"/>
    </source>
</evidence>
<evidence type="ECO:0000256" key="8">
    <source>
        <dbReference type="ARBA" id="ARBA00023163"/>
    </source>
</evidence>
<dbReference type="SUPFAM" id="SSF47954">
    <property type="entry name" value="Cyclin-like"/>
    <property type="match status" value="2"/>
</dbReference>
<dbReference type="GO" id="GO:0097550">
    <property type="term" value="C:transcription preinitiation complex"/>
    <property type="evidence" value="ECO:0007669"/>
    <property type="project" value="TreeGrafter"/>
</dbReference>
<dbReference type="GO" id="GO:0070897">
    <property type="term" value="P:transcription preinitiation complex assembly"/>
    <property type="evidence" value="ECO:0007669"/>
    <property type="project" value="InterPro"/>
</dbReference>